<sequence>MGMTQGDWERDSTFDGWGPAFDVREIVFVEGASSEIEDFPWSGTPGAAQVLPEILDALQGLSSAEDGPLFECVERIRYLTCSDGITRIFGAYVVASLIRFADANRSVARASVLQLVGDLARLDSARIPNREVFLQVTFPFAVFDQSGYLANWSVEAVRMMIGRNRGRLVAGLDDADPAVRKTASYVIAACLPADGIISEIIKARLETEADAVVQMSLVIAAAQHDRECGRIDESTAWVQSLWSNSEAPAGVRVGAAFAWLGLSGDDAPRPLQMLLAELPAPVTYRLVAQLPWVRFAAQTGAMFNWWRGFVGAARGEQMVRPPSSDVDHF</sequence>
<gene>
    <name evidence="1" type="ORF">ACTOB_002686</name>
</gene>
<protein>
    <recommendedName>
        <fullName evidence="3">HEAT repeat domain-containing protein</fullName>
    </recommendedName>
</protein>
<evidence type="ECO:0000313" key="2">
    <source>
        <dbReference type="Proteomes" id="UP001240150"/>
    </source>
</evidence>
<dbReference type="EMBL" id="CP126980">
    <property type="protein sequence ID" value="WIM99053.1"/>
    <property type="molecule type" value="Genomic_DNA"/>
</dbReference>
<reference evidence="1 2" key="1">
    <citation type="submission" date="2023-06" db="EMBL/GenBank/DDBJ databases">
        <authorList>
            <person name="Yushchuk O."/>
            <person name="Binda E."/>
            <person name="Ruckert-Reed C."/>
            <person name="Fedorenko V."/>
            <person name="Kalinowski J."/>
            <person name="Marinelli F."/>
        </authorList>
    </citation>
    <scope>NUCLEOTIDE SEQUENCE [LARGE SCALE GENOMIC DNA]</scope>
    <source>
        <strain evidence="1 2">NRRL 3884</strain>
    </source>
</reference>
<dbReference type="Proteomes" id="UP001240150">
    <property type="component" value="Chromosome"/>
</dbReference>
<name>A0ABY8WN27_9ACTN</name>
<evidence type="ECO:0000313" key="1">
    <source>
        <dbReference type="EMBL" id="WIM99053.1"/>
    </source>
</evidence>
<evidence type="ECO:0008006" key="3">
    <source>
        <dbReference type="Google" id="ProtNLM"/>
    </source>
</evidence>
<organism evidence="1 2">
    <name type="scientific">Actinoplanes oblitus</name>
    <dbReference type="NCBI Taxonomy" id="3040509"/>
    <lineage>
        <taxon>Bacteria</taxon>
        <taxon>Bacillati</taxon>
        <taxon>Actinomycetota</taxon>
        <taxon>Actinomycetes</taxon>
        <taxon>Micromonosporales</taxon>
        <taxon>Micromonosporaceae</taxon>
        <taxon>Actinoplanes</taxon>
    </lineage>
</organism>
<dbReference type="RefSeq" id="WP_284920492.1">
    <property type="nucleotide sequence ID" value="NZ_CP126980.1"/>
</dbReference>
<accession>A0ABY8WN27</accession>
<keyword evidence="2" id="KW-1185">Reference proteome</keyword>
<proteinExistence type="predicted"/>